<protein>
    <submittedName>
        <fullName evidence="5">SMC domain protein</fullName>
    </submittedName>
</protein>
<dbReference type="RefSeq" id="WP_012106482.1">
    <property type="nucleotide sequence ID" value="NC_009712.1"/>
</dbReference>
<feature type="coiled-coil region" evidence="3">
    <location>
        <begin position="488"/>
        <end position="580"/>
    </location>
</feature>
<accession>A7I6U6</accession>
<evidence type="ECO:0000256" key="1">
    <source>
        <dbReference type="ARBA" id="ARBA00023054"/>
    </source>
</evidence>
<dbReference type="Gene3D" id="1.10.287.510">
    <property type="entry name" value="Helix hairpin bin"/>
    <property type="match status" value="1"/>
</dbReference>
<dbReference type="InterPro" id="IPR003395">
    <property type="entry name" value="RecF/RecN/SMC_N"/>
</dbReference>
<organism evidence="5 6">
    <name type="scientific">Methanoregula boonei (strain DSM 21154 / JCM 14090 / 6A8)</name>
    <dbReference type="NCBI Taxonomy" id="456442"/>
    <lineage>
        <taxon>Archaea</taxon>
        <taxon>Methanobacteriati</taxon>
        <taxon>Methanobacteriota</taxon>
        <taxon>Stenosarchaea group</taxon>
        <taxon>Methanomicrobia</taxon>
        <taxon>Methanomicrobiales</taxon>
        <taxon>Methanoregulaceae</taxon>
        <taxon>Methanoregula</taxon>
    </lineage>
</organism>
<dbReference type="SUPFAM" id="SSF52540">
    <property type="entry name" value="P-loop containing nucleoside triphosphate hydrolases"/>
    <property type="match status" value="1"/>
</dbReference>
<gene>
    <name evidence="5" type="ordered locus">Mboo_0939</name>
</gene>
<dbReference type="SUPFAM" id="SSF75712">
    <property type="entry name" value="Rad50 coiled-coil Zn hook"/>
    <property type="match status" value="1"/>
</dbReference>
<feature type="coiled-coil region" evidence="3">
    <location>
        <begin position="612"/>
        <end position="656"/>
    </location>
</feature>
<comment type="similarity">
    <text evidence="2">Belongs to the Sph1/Sph2 family.</text>
</comment>
<dbReference type="Proteomes" id="UP000002408">
    <property type="component" value="Chromosome"/>
</dbReference>
<evidence type="ECO:0000259" key="4">
    <source>
        <dbReference type="Pfam" id="PF02463"/>
    </source>
</evidence>
<dbReference type="EMBL" id="CP000780">
    <property type="protein sequence ID" value="ABS55457.1"/>
    <property type="molecule type" value="Genomic_DNA"/>
</dbReference>
<dbReference type="KEGG" id="mbn:Mboo_0939"/>
<dbReference type="eggNOG" id="arCOG00368">
    <property type="taxonomic scope" value="Archaea"/>
</dbReference>
<dbReference type="HOGENOM" id="CLU_004785_0_0_2"/>
<feature type="coiled-coil region" evidence="3">
    <location>
        <begin position="297"/>
        <end position="348"/>
    </location>
</feature>
<reference evidence="6" key="1">
    <citation type="journal article" date="2015" name="Microbiology">
        <title>Genome of Methanoregula boonei 6A8 reveals adaptations to oligotrophic peatland environments.</title>
        <authorList>
            <person name="Braeuer S."/>
            <person name="Cadillo-Quiroz H."/>
            <person name="Kyrpides N."/>
            <person name="Woyke T."/>
            <person name="Goodwin L."/>
            <person name="Detter C."/>
            <person name="Podell S."/>
            <person name="Yavitt J.B."/>
            <person name="Zinder S.H."/>
        </authorList>
    </citation>
    <scope>NUCLEOTIDE SEQUENCE [LARGE SCALE GENOMIC DNA]</scope>
    <source>
        <strain evidence="6">DSM 21154 / JCM 14090 / 6A8</strain>
    </source>
</reference>
<dbReference type="Pfam" id="PF02463">
    <property type="entry name" value="SMC_N"/>
    <property type="match status" value="1"/>
</dbReference>
<dbReference type="OrthoDB" id="25344at2157"/>
<dbReference type="InterPro" id="IPR027417">
    <property type="entry name" value="P-loop_NTPase"/>
</dbReference>
<evidence type="ECO:0000256" key="3">
    <source>
        <dbReference type="SAM" id="Coils"/>
    </source>
</evidence>
<evidence type="ECO:0000313" key="6">
    <source>
        <dbReference type="Proteomes" id="UP000002408"/>
    </source>
</evidence>
<evidence type="ECO:0000256" key="2">
    <source>
        <dbReference type="ARBA" id="ARBA00049666"/>
    </source>
</evidence>
<dbReference type="GeneID" id="5410056"/>
<name>A7I6U6_METB6</name>
<feature type="domain" description="RecF/RecN/SMC N-terminal" evidence="4">
    <location>
        <begin position="3"/>
        <end position="795"/>
    </location>
</feature>
<dbReference type="Gene3D" id="3.40.50.300">
    <property type="entry name" value="P-loop containing nucleotide triphosphate hydrolases"/>
    <property type="match status" value="2"/>
</dbReference>
<keyword evidence="6" id="KW-1185">Reference proteome</keyword>
<dbReference type="AlphaFoldDB" id="A7I6U6"/>
<dbReference type="STRING" id="456442.Mboo_0939"/>
<keyword evidence="1 3" id="KW-0175">Coiled coil</keyword>
<proteinExistence type="inferred from homology"/>
<sequence length="812" mass="90247">MILDRLELTNFKRFRHVEIKFQDGITGILGNNGTGKSSLVTAIFFALYGVKATGISADYIVSGFASPKEKCEVILEFRIGGDTCKIIRTFKKGKTVTHEAEFYRNRQLVAKEVSPVEAEVKRTLGMGPVDFKNTIYAAQKDLLTLLDNTPTKRKEWFQKALGIDYLKTESDAVLKKQADEKAAGLQHKEGELAALAGRQSEEELARLKASLLTFTAAIAGHEKQKAILTKQRDEIEAGLKILAEKKAAHDRLVQQQLTVTGELARETAQQKSVESALALLKNDEAEYHGLEKAAGSYAEVRARLDMLAQKKAEHQRLTGEAGFAKKQAAEISARIETEKARLAALAKDADEYARLAATVRKDLGAGPELTDDRLETAVNFRLAELMKRTGTLAARQQQYKEEREKIAADRATIAGAGPDGTCPLCRQKLGEHYGDLEKEFTARLRELEDRAVADLAKQETLEKEKAAIEALRPVLEKLRTLAANLKRRAESESTIADLAARLSAKQREEQAHADALATLAFDAPAYSAAEQAEAAARKAQARFTELGKKIGQAVSLKQQLAGLTERIAQRNAEVKTLEQAITGAPYNPQETAAAEDRKNAADTALRDNDVAIANAKRDRKFAEEKIADYQRTAEQIVLLQKQVTELKDEIELLKLTRALIAEYVVYLMQVVRSRLEGEVSRIIAEITGGRYEQVLLDEDFNLLVRDVDNDYPIDRFSGGEQDDIAVALRIALSRYLAELHQVHESTFLIFDEIFGSQDEERRNNLLTALRTQESRFPQILLISHIPEIQGEFANTLVVEMGPDNASRIREVE</sequence>
<dbReference type="PANTHER" id="PTHR32114">
    <property type="entry name" value="ABC TRANSPORTER ABCH.3"/>
    <property type="match status" value="1"/>
</dbReference>
<evidence type="ECO:0000313" key="5">
    <source>
        <dbReference type="EMBL" id="ABS55457.1"/>
    </source>
</evidence>
<dbReference type="PANTHER" id="PTHR32114:SF2">
    <property type="entry name" value="ABC TRANSPORTER ABCH.3"/>
    <property type="match status" value="1"/>
</dbReference>